<dbReference type="EMBL" id="ACJN02000002">
    <property type="protein sequence ID" value="EFI34925.1"/>
    <property type="molecule type" value="Genomic_DNA"/>
</dbReference>
<dbReference type="Gene3D" id="3.30.420.40">
    <property type="match status" value="2"/>
</dbReference>
<dbReference type="InterPro" id="IPR005883">
    <property type="entry name" value="PilM"/>
</dbReference>
<keyword evidence="2" id="KW-1185">Reference proteome</keyword>
<organism evidence="1 2">
    <name type="scientific">Desulfonatronospira thiodismutans ASO3-1</name>
    <dbReference type="NCBI Taxonomy" id="555779"/>
    <lineage>
        <taxon>Bacteria</taxon>
        <taxon>Pseudomonadati</taxon>
        <taxon>Thermodesulfobacteriota</taxon>
        <taxon>Desulfovibrionia</taxon>
        <taxon>Desulfovibrionales</taxon>
        <taxon>Desulfonatronovibrionaceae</taxon>
        <taxon>Desulfonatronospira</taxon>
    </lineage>
</organism>
<dbReference type="SUPFAM" id="SSF53067">
    <property type="entry name" value="Actin-like ATPase domain"/>
    <property type="match status" value="2"/>
</dbReference>
<gene>
    <name evidence="1" type="ORF">Dthio_PD2316</name>
</gene>
<accession>D6SQ99</accession>
<dbReference type="RefSeq" id="WP_008870239.1">
    <property type="nucleotide sequence ID" value="NZ_ACJN02000002.1"/>
</dbReference>
<reference evidence="1" key="1">
    <citation type="submission" date="2010-05" db="EMBL/GenBank/DDBJ databases">
        <title>The draft genome of Desulfonatronospira thiodismutans ASO3-1.</title>
        <authorList>
            <consortium name="US DOE Joint Genome Institute (JGI-PGF)"/>
            <person name="Lucas S."/>
            <person name="Copeland A."/>
            <person name="Lapidus A."/>
            <person name="Cheng J.-F."/>
            <person name="Bruce D."/>
            <person name="Goodwin L."/>
            <person name="Pitluck S."/>
            <person name="Chertkov O."/>
            <person name="Brettin T."/>
            <person name="Detter J.C."/>
            <person name="Han C."/>
            <person name="Land M.L."/>
            <person name="Hauser L."/>
            <person name="Kyrpides N."/>
            <person name="Mikhailova N."/>
            <person name="Muyzer G."/>
            <person name="Woyke T."/>
        </authorList>
    </citation>
    <scope>NUCLEOTIDE SEQUENCE [LARGE SCALE GENOMIC DNA]</scope>
    <source>
        <strain evidence="1">ASO3-1</strain>
    </source>
</reference>
<dbReference type="PIRSF" id="PIRSF019169">
    <property type="entry name" value="PilM"/>
    <property type="match status" value="1"/>
</dbReference>
<dbReference type="PANTHER" id="PTHR32432">
    <property type="entry name" value="CELL DIVISION PROTEIN FTSA-RELATED"/>
    <property type="match status" value="1"/>
</dbReference>
<dbReference type="CDD" id="cd24049">
    <property type="entry name" value="ASKHA_NBD_PilM"/>
    <property type="match status" value="1"/>
</dbReference>
<dbReference type="AlphaFoldDB" id="D6SQ99"/>
<dbReference type="PANTHER" id="PTHR32432:SF3">
    <property type="entry name" value="ETHANOLAMINE UTILIZATION PROTEIN EUTJ"/>
    <property type="match status" value="1"/>
</dbReference>
<dbReference type="OrthoDB" id="9773403at2"/>
<protein>
    <submittedName>
        <fullName evidence="1">Type IV pilus assembly protein PilM</fullName>
    </submittedName>
</protein>
<name>D6SQ99_9BACT</name>
<dbReference type="InterPro" id="IPR043129">
    <property type="entry name" value="ATPase_NBD"/>
</dbReference>
<dbReference type="InterPro" id="IPR050696">
    <property type="entry name" value="FtsA/MreB"/>
</dbReference>
<evidence type="ECO:0000313" key="1">
    <source>
        <dbReference type="EMBL" id="EFI34925.1"/>
    </source>
</evidence>
<dbReference type="Pfam" id="PF11104">
    <property type="entry name" value="PilM_2"/>
    <property type="match status" value="1"/>
</dbReference>
<evidence type="ECO:0000313" key="2">
    <source>
        <dbReference type="Proteomes" id="UP000005496"/>
    </source>
</evidence>
<dbReference type="NCBIfam" id="TIGR01175">
    <property type="entry name" value="pilM"/>
    <property type="match status" value="1"/>
</dbReference>
<dbReference type="Gene3D" id="3.30.1490.300">
    <property type="match status" value="1"/>
</dbReference>
<dbReference type="eggNOG" id="COG4972">
    <property type="taxonomic scope" value="Bacteria"/>
</dbReference>
<proteinExistence type="predicted"/>
<sequence>MQKKTMFNFLQTKNPSCSLDLGSTWAKTVRLARKGREPQLDRVARIVWSAAEHKDFQSKGRRIKEAWGQLGLKDKSVISSLAGHSVIVKRVFLEKSDSGDLESKINEEAGQYIPFDISDVHLDYHILEPDPESENQEVILVATKKKVVQDLTQVMDHSGLGLSIVDVDAFALSNCFEFNYPELTEKPAYLLDIGGQHSMFAVFWKNQPLFFREMSFGGKQLTDVIASALEVDTSRAEALKLQGPDALSNQDKNRINSECGKVLRTWASEIKRLVSFYQTSVPAVKQAAILQLSGGGSLFQSVGSILEEELQLETRHMDPWKKVEIKSNDFDLKYLESIKPQFCVPTGLALRGFI</sequence>
<comment type="caution">
    <text evidence="1">The sequence shown here is derived from an EMBL/GenBank/DDBJ whole genome shotgun (WGS) entry which is preliminary data.</text>
</comment>
<dbReference type="Proteomes" id="UP000005496">
    <property type="component" value="Unassembled WGS sequence"/>
</dbReference>